<dbReference type="Pfam" id="PF00528">
    <property type="entry name" value="BPD_transp_1"/>
    <property type="match status" value="1"/>
</dbReference>
<evidence type="ECO:0000313" key="10">
    <source>
        <dbReference type="Proteomes" id="UP000236311"/>
    </source>
</evidence>
<dbReference type="OrthoDB" id="2637002at2"/>
<dbReference type="InterPro" id="IPR035906">
    <property type="entry name" value="MetI-like_sf"/>
</dbReference>
<feature type="transmembrane region" description="Helical" evidence="7">
    <location>
        <begin position="92"/>
        <end position="113"/>
    </location>
</feature>
<feature type="transmembrane region" description="Helical" evidence="7">
    <location>
        <begin position="178"/>
        <end position="202"/>
    </location>
</feature>
<proteinExistence type="inferred from homology"/>
<protein>
    <submittedName>
        <fullName evidence="9">Putative multiple-sugar transport system permease YteP</fullName>
    </submittedName>
</protein>
<feature type="transmembrane region" description="Helical" evidence="7">
    <location>
        <begin position="281"/>
        <end position="301"/>
    </location>
</feature>
<keyword evidence="4 7" id="KW-0812">Transmembrane</keyword>
<evidence type="ECO:0000256" key="7">
    <source>
        <dbReference type="RuleBase" id="RU363032"/>
    </source>
</evidence>
<keyword evidence="10" id="KW-1185">Reference proteome</keyword>
<evidence type="ECO:0000313" key="9">
    <source>
        <dbReference type="EMBL" id="SOY28549.1"/>
    </source>
</evidence>
<evidence type="ECO:0000256" key="6">
    <source>
        <dbReference type="ARBA" id="ARBA00023136"/>
    </source>
</evidence>
<sequence>MSKNEGTTVKPYKMTGKQRWKQIKRNKYLWILMILPLAYYIIFCYGPMYGVLIAFKNYKIMDGVWGSKWVGLKWFAKFLPDPYFWKLVRNTLLLNFYGLLWGFPIPIILALMLNEVTHSRFKRVIQSVSYLPHFISTVVVCGMVTNFLSLDGIINQVIGALGFEKKVFLMYPEYFRTIFTATGIWQSCGWTSIIYLASLTAVDQEIVEAAMIDGANRWHRIRHVTLPAIAPTISTMLIMQLGKLMTIGYEKIILLYNGSTYETADVISTYVYRRGILKADYSYSTAVGLFQSLVGLILLVVSNQISKKLSETSLW</sequence>
<feature type="transmembrane region" description="Helical" evidence="7">
    <location>
        <begin position="223"/>
        <end position="241"/>
    </location>
</feature>
<keyword evidence="5 7" id="KW-1133">Transmembrane helix</keyword>
<keyword evidence="3" id="KW-1003">Cell membrane</keyword>
<dbReference type="CDD" id="cd06261">
    <property type="entry name" value="TM_PBP2"/>
    <property type="match status" value="1"/>
</dbReference>
<comment type="similarity">
    <text evidence="7">Belongs to the binding-protein-dependent transport system permease family.</text>
</comment>
<evidence type="ECO:0000256" key="3">
    <source>
        <dbReference type="ARBA" id="ARBA00022475"/>
    </source>
</evidence>
<reference evidence="9 10" key="1">
    <citation type="submission" date="2018-01" db="EMBL/GenBank/DDBJ databases">
        <authorList>
            <person name="Gaut B.S."/>
            <person name="Morton B.R."/>
            <person name="Clegg M.T."/>
            <person name="Duvall M.R."/>
        </authorList>
    </citation>
    <scope>NUCLEOTIDE SEQUENCE [LARGE SCALE GENOMIC DNA]</scope>
    <source>
        <strain evidence="9">GP69</strain>
    </source>
</reference>
<name>A0A2K4ZDJ9_9FIRM</name>
<dbReference type="EMBL" id="OFSM01000005">
    <property type="protein sequence ID" value="SOY28549.1"/>
    <property type="molecule type" value="Genomic_DNA"/>
</dbReference>
<keyword evidence="6 7" id="KW-0472">Membrane</keyword>
<evidence type="ECO:0000256" key="4">
    <source>
        <dbReference type="ARBA" id="ARBA00022692"/>
    </source>
</evidence>
<keyword evidence="9" id="KW-0762">Sugar transport</keyword>
<dbReference type="PROSITE" id="PS50928">
    <property type="entry name" value="ABC_TM1"/>
    <property type="match status" value="1"/>
</dbReference>
<feature type="transmembrane region" description="Helical" evidence="7">
    <location>
        <begin position="134"/>
        <end position="158"/>
    </location>
</feature>
<evidence type="ECO:0000259" key="8">
    <source>
        <dbReference type="PROSITE" id="PS50928"/>
    </source>
</evidence>
<dbReference type="GO" id="GO:0055085">
    <property type="term" value="P:transmembrane transport"/>
    <property type="evidence" value="ECO:0007669"/>
    <property type="project" value="InterPro"/>
</dbReference>
<comment type="subcellular location">
    <subcellularLocation>
        <location evidence="1 7">Cell membrane</location>
        <topology evidence="1 7">Multi-pass membrane protein</topology>
    </subcellularLocation>
</comment>
<evidence type="ECO:0000256" key="5">
    <source>
        <dbReference type="ARBA" id="ARBA00022989"/>
    </source>
</evidence>
<keyword evidence="2 7" id="KW-0813">Transport</keyword>
<dbReference type="Proteomes" id="UP000236311">
    <property type="component" value="Unassembled WGS sequence"/>
</dbReference>
<evidence type="ECO:0000256" key="1">
    <source>
        <dbReference type="ARBA" id="ARBA00004651"/>
    </source>
</evidence>
<dbReference type="Gene3D" id="1.10.3720.10">
    <property type="entry name" value="MetI-like"/>
    <property type="match status" value="1"/>
</dbReference>
<organism evidence="9 10">
    <name type="scientific">Acetatifactor muris</name>
    <dbReference type="NCBI Taxonomy" id="879566"/>
    <lineage>
        <taxon>Bacteria</taxon>
        <taxon>Bacillati</taxon>
        <taxon>Bacillota</taxon>
        <taxon>Clostridia</taxon>
        <taxon>Lachnospirales</taxon>
        <taxon>Lachnospiraceae</taxon>
        <taxon>Acetatifactor</taxon>
    </lineage>
</organism>
<dbReference type="PANTHER" id="PTHR43227:SF11">
    <property type="entry name" value="BLL4140 PROTEIN"/>
    <property type="match status" value="1"/>
</dbReference>
<dbReference type="GO" id="GO:0005886">
    <property type="term" value="C:plasma membrane"/>
    <property type="evidence" value="ECO:0007669"/>
    <property type="project" value="UniProtKB-SubCell"/>
</dbReference>
<accession>A0A2K4ZDJ9</accession>
<dbReference type="AlphaFoldDB" id="A0A2K4ZDJ9"/>
<dbReference type="InterPro" id="IPR050809">
    <property type="entry name" value="UgpAE/MalFG_permease"/>
</dbReference>
<feature type="domain" description="ABC transmembrane type-1" evidence="8">
    <location>
        <begin position="88"/>
        <end position="302"/>
    </location>
</feature>
<feature type="transmembrane region" description="Helical" evidence="7">
    <location>
        <begin position="28"/>
        <end position="55"/>
    </location>
</feature>
<dbReference type="RefSeq" id="WP_103238629.1">
    <property type="nucleotide sequence ID" value="NZ_CANRXC010000001.1"/>
</dbReference>
<dbReference type="InterPro" id="IPR000515">
    <property type="entry name" value="MetI-like"/>
</dbReference>
<dbReference type="PANTHER" id="PTHR43227">
    <property type="entry name" value="BLL4140 PROTEIN"/>
    <property type="match status" value="1"/>
</dbReference>
<evidence type="ECO:0000256" key="2">
    <source>
        <dbReference type="ARBA" id="ARBA00022448"/>
    </source>
</evidence>
<gene>
    <name evidence="9" type="primary">yteP_12</name>
    <name evidence="9" type="ORF">AMURIS_01259</name>
</gene>
<dbReference type="SUPFAM" id="SSF161098">
    <property type="entry name" value="MetI-like"/>
    <property type="match status" value="1"/>
</dbReference>